<evidence type="ECO:0000313" key="3">
    <source>
        <dbReference type="Proteomes" id="UP000663824"/>
    </source>
</evidence>
<proteinExistence type="predicted"/>
<reference evidence="2" key="1">
    <citation type="submission" date="2021-02" db="EMBL/GenBank/DDBJ databases">
        <authorList>
            <person name="Nowell W R."/>
        </authorList>
    </citation>
    <scope>NUCLEOTIDE SEQUENCE</scope>
</reference>
<accession>A0A816QNX2</accession>
<dbReference type="AlphaFoldDB" id="A0A816QNX2"/>
<feature type="non-terminal residue" evidence="2">
    <location>
        <position position="69"/>
    </location>
</feature>
<protein>
    <submittedName>
        <fullName evidence="2">Uncharacterized protein</fullName>
    </submittedName>
</protein>
<comment type="caution">
    <text evidence="2">The sequence shown here is derived from an EMBL/GenBank/DDBJ whole genome shotgun (WGS) entry which is preliminary data.</text>
</comment>
<evidence type="ECO:0000256" key="1">
    <source>
        <dbReference type="SAM" id="MobiDB-lite"/>
    </source>
</evidence>
<organism evidence="2 3">
    <name type="scientific">Rotaria magnacalcarata</name>
    <dbReference type="NCBI Taxonomy" id="392030"/>
    <lineage>
        <taxon>Eukaryota</taxon>
        <taxon>Metazoa</taxon>
        <taxon>Spiralia</taxon>
        <taxon>Gnathifera</taxon>
        <taxon>Rotifera</taxon>
        <taxon>Eurotatoria</taxon>
        <taxon>Bdelloidea</taxon>
        <taxon>Philodinida</taxon>
        <taxon>Philodinidae</taxon>
        <taxon>Rotaria</taxon>
    </lineage>
</organism>
<dbReference type="EMBL" id="CAJNRE010007211">
    <property type="protein sequence ID" value="CAF2063433.1"/>
    <property type="molecule type" value="Genomic_DNA"/>
</dbReference>
<feature type="non-terminal residue" evidence="2">
    <location>
        <position position="1"/>
    </location>
</feature>
<name>A0A816QNX2_9BILA</name>
<gene>
    <name evidence="2" type="ORF">MBJ925_LOCUS15359</name>
</gene>
<dbReference type="Proteomes" id="UP000663824">
    <property type="component" value="Unassembled WGS sequence"/>
</dbReference>
<sequence length="69" mass="7391">ASKKKVVFNSKSEPHPLSEAQSTTVSETVPPPVSDPKTHVILKPEQSPALNSKPPTVSEAHPPQLSEKN</sequence>
<evidence type="ECO:0000313" key="2">
    <source>
        <dbReference type="EMBL" id="CAF2063433.1"/>
    </source>
</evidence>
<feature type="region of interest" description="Disordered" evidence="1">
    <location>
        <begin position="1"/>
        <end position="69"/>
    </location>
</feature>